<keyword evidence="1" id="KW-0472">Membrane</keyword>
<evidence type="ECO:0000256" key="1">
    <source>
        <dbReference type="SAM" id="Phobius"/>
    </source>
</evidence>
<dbReference type="AlphaFoldDB" id="A0A7C5QNS9"/>
<dbReference type="EMBL" id="DRMJ01000125">
    <property type="protein sequence ID" value="HHL42481.1"/>
    <property type="molecule type" value="Genomic_DNA"/>
</dbReference>
<reference evidence="2" key="1">
    <citation type="journal article" date="2020" name="mSystems">
        <title>Genome- and Community-Level Interaction Insights into Carbon Utilization and Element Cycling Functions of Hydrothermarchaeota in Hydrothermal Sediment.</title>
        <authorList>
            <person name="Zhou Z."/>
            <person name="Liu Y."/>
            <person name="Xu W."/>
            <person name="Pan J."/>
            <person name="Luo Z.H."/>
            <person name="Li M."/>
        </authorList>
    </citation>
    <scope>NUCLEOTIDE SEQUENCE [LARGE SCALE GENOMIC DNA]</scope>
    <source>
        <strain evidence="2">HyVt-485</strain>
    </source>
</reference>
<keyword evidence="1" id="KW-1133">Transmembrane helix</keyword>
<feature type="transmembrane region" description="Helical" evidence="1">
    <location>
        <begin position="65"/>
        <end position="91"/>
    </location>
</feature>
<dbReference type="InterPro" id="IPR013879">
    <property type="entry name" value="DUF1761"/>
</dbReference>
<sequence length="135" mass="14986">MRIRAIKFLPYIRVIVSVRIPNALVRTCKPLVALCLALRHTSSYAIITARLKGHNIRGEANMPKIFGTSLIGILAASVVFFMLGWLWYGIIFQEMWMGLAGITETEPNPMTMVWGFVITVVQVLGIAFVLNHAGA</sequence>
<gene>
    <name evidence="2" type="ORF">ENJ42_02590</name>
</gene>
<feature type="non-terminal residue" evidence="2">
    <location>
        <position position="135"/>
    </location>
</feature>
<proteinExistence type="predicted"/>
<dbReference type="Pfam" id="PF08570">
    <property type="entry name" value="DUF1761"/>
    <property type="match status" value="1"/>
</dbReference>
<keyword evidence="1" id="KW-0812">Transmembrane</keyword>
<comment type="caution">
    <text evidence="2">The sequence shown here is derived from an EMBL/GenBank/DDBJ whole genome shotgun (WGS) entry which is preliminary data.</text>
</comment>
<dbReference type="Proteomes" id="UP000885830">
    <property type="component" value="Unassembled WGS sequence"/>
</dbReference>
<accession>A0A7C5QNS9</accession>
<organism evidence="2">
    <name type="scientific">Hellea balneolensis</name>
    <dbReference type="NCBI Taxonomy" id="287478"/>
    <lineage>
        <taxon>Bacteria</taxon>
        <taxon>Pseudomonadati</taxon>
        <taxon>Pseudomonadota</taxon>
        <taxon>Alphaproteobacteria</taxon>
        <taxon>Maricaulales</taxon>
        <taxon>Robiginitomaculaceae</taxon>
        <taxon>Hellea</taxon>
    </lineage>
</organism>
<feature type="transmembrane region" description="Helical" evidence="1">
    <location>
        <begin position="111"/>
        <end position="130"/>
    </location>
</feature>
<protein>
    <submittedName>
        <fullName evidence="2">DUF1761 domain-containing protein</fullName>
    </submittedName>
</protein>
<name>A0A7C5QNS9_9PROT</name>
<evidence type="ECO:0000313" key="2">
    <source>
        <dbReference type="EMBL" id="HHL42481.1"/>
    </source>
</evidence>